<keyword evidence="1" id="KW-1133">Transmembrane helix</keyword>
<accession>A0A4U6D7Y1</accession>
<sequence length="178" mass="20718">MNDDKRARMSAMISYIQAEYLMKYGMEMDEWSAINFAEIREHFGVIRKELNANLLESKKLQQTFKGSISSVHFASDKQSFLHGLGVSIPYAVCVLILGFLCYYYLSTFKMYQGISRYVEDLKNIESYQDLVREGNIRTQNGVEFLILKQAKPGDNTFGRVYEFDGKRKEVHVPLRRLK</sequence>
<feature type="transmembrane region" description="Helical" evidence="1">
    <location>
        <begin position="80"/>
        <end position="105"/>
    </location>
</feature>
<proteinExistence type="predicted"/>
<dbReference type="EMBL" id="SZVO01000003">
    <property type="protein sequence ID" value="TKT92655.1"/>
    <property type="molecule type" value="Genomic_DNA"/>
</dbReference>
<reference evidence="2 3" key="1">
    <citation type="submission" date="2019-05" db="EMBL/GenBank/DDBJ databases">
        <title>Dyadobacter AR-3-8 sp. nov., isolated from arctic soil.</title>
        <authorList>
            <person name="Chaudhary D.K."/>
        </authorList>
    </citation>
    <scope>NUCLEOTIDE SEQUENCE [LARGE SCALE GENOMIC DNA]</scope>
    <source>
        <strain evidence="2 3">AR-3-8</strain>
    </source>
</reference>
<gene>
    <name evidence="2" type="ORF">FDK13_07520</name>
</gene>
<evidence type="ECO:0000313" key="2">
    <source>
        <dbReference type="EMBL" id="TKT92655.1"/>
    </source>
</evidence>
<dbReference type="AlphaFoldDB" id="A0A4U6D7Y1"/>
<protein>
    <submittedName>
        <fullName evidence="2">Uncharacterized protein</fullName>
    </submittedName>
</protein>
<keyword evidence="1" id="KW-0472">Membrane</keyword>
<comment type="caution">
    <text evidence="2">The sequence shown here is derived from an EMBL/GenBank/DDBJ whole genome shotgun (WGS) entry which is preliminary data.</text>
</comment>
<dbReference type="Proteomes" id="UP000304900">
    <property type="component" value="Unassembled WGS sequence"/>
</dbReference>
<dbReference type="RefSeq" id="WP_137339383.1">
    <property type="nucleotide sequence ID" value="NZ_SZVO01000003.1"/>
</dbReference>
<evidence type="ECO:0000313" key="3">
    <source>
        <dbReference type="Proteomes" id="UP000304900"/>
    </source>
</evidence>
<keyword evidence="1" id="KW-0812">Transmembrane</keyword>
<name>A0A4U6D7Y1_9BACT</name>
<evidence type="ECO:0000256" key="1">
    <source>
        <dbReference type="SAM" id="Phobius"/>
    </source>
</evidence>
<organism evidence="2 3">
    <name type="scientific">Dyadobacter frigoris</name>
    <dbReference type="NCBI Taxonomy" id="2576211"/>
    <lineage>
        <taxon>Bacteria</taxon>
        <taxon>Pseudomonadati</taxon>
        <taxon>Bacteroidota</taxon>
        <taxon>Cytophagia</taxon>
        <taxon>Cytophagales</taxon>
        <taxon>Spirosomataceae</taxon>
        <taxon>Dyadobacter</taxon>
    </lineage>
</organism>
<keyword evidence="3" id="KW-1185">Reference proteome</keyword>
<dbReference type="OrthoDB" id="946311at2"/>